<evidence type="ECO:0000313" key="1">
    <source>
        <dbReference type="EMBL" id="OQR77642.1"/>
    </source>
</evidence>
<accession>A0A1V9XW33</accession>
<evidence type="ECO:0000313" key="2">
    <source>
        <dbReference type="Proteomes" id="UP000192247"/>
    </source>
</evidence>
<gene>
    <name evidence="1" type="ORF">BIW11_06945</name>
</gene>
<comment type="caution">
    <text evidence="1">The sequence shown here is derived from an EMBL/GenBank/DDBJ whole genome shotgun (WGS) entry which is preliminary data.</text>
</comment>
<dbReference type="Proteomes" id="UP000192247">
    <property type="component" value="Unassembled WGS sequence"/>
</dbReference>
<keyword evidence="2" id="KW-1185">Reference proteome</keyword>
<organism evidence="1 2">
    <name type="scientific">Tropilaelaps mercedesae</name>
    <dbReference type="NCBI Taxonomy" id="418985"/>
    <lineage>
        <taxon>Eukaryota</taxon>
        <taxon>Metazoa</taxon>
        <taxon>Ecdysozoa</taxon>
        <taxon>Arthropoda</taxon>
        <taxon>Chelicerata</taxon>
        <taxon>Arachnida</taxon>
        <taxon>Acari</taxon>
        <taxon>Parasitiformes</taxon>
        <taxon>Mesostigmata</taxon>
        <taxon>Gamasina</taxon>
        <taxon>Dermanyssoidea</taxon>
        <taxon>Laelapidae</taxon>
        <taxon>Tropilaelaps</taxon>
    </lineage>
</organism>
<protein>
    <submittedName>
        <fullName evidence="1">Uncharacterized protein</fullName>
    </submittedName>
</protein>
<reference evidence="1 2" key="1">
    <citation type="journal article" date="2017" name="Gigascience">
        <title>Draft genome of the honey bee ectoparasitic mite, Tropilaelaps mercedesae, is shaped by the parasitic life history.</title>
        <authorList>
            <person name="Dong X."/>
            <person name="Armstrong S.D."/>
            <person name="Xia D."/>
            <person name="Makepeace B.L."/>
            <person name="Darby A.C."/>
            <person name="Kadowaki T."/>
        </authorList>
    </citation>
    <scope>NUCLEOTIDE SEQUENCE [LARGE SCALE GENOMIC DNA]</scope>
    <source>
        <strain evidence="1">Wuxi-XJTLU</strain>
    </source>
</reference>
<sequence>MSKVAKSGLKFVKKRVAGHKRSAEEIEEEAYERELAIQAAREAGLNSNVHPSHQTGAAVSELWECSMSRLLQRNIF</sequence>
<dbReference type="InParanoid" id="A0A1V9XW33"/>
<proteinExistence type="predicted"/>
<dbReference type="EMBL" id="MNPL01003286">
    <property type="protein sequence ID" value="OQR77642.1"/>
    <property type="molecule type" value="Genomic_DNA"/>
</dbReference>
<name>A0A1V9XW33_9ACAR</name>
<dbReference type="AlphaFoldDB" id="A0A1V9XW33"/>